<sequence>MATTITITITTTTTTTTTTTSQTPAPTDCSLLNNPYTALNGCSNLIGQSTQPTFEACVNLCSTTSGCIFFDYVENSNAGSFYKCYLLNSDEEDFVDTYPGIASGYRLSSVATNPADFLTYTAATNTWAGTTFTIVSSGIPTTITYTGLTQTVTPTTKYLPPLTETFYYLATVISGTPTTKQVFLVTTNGVVSTMFGAPVTAISESAYLDTATPSAASSGTGAPLTRPGGAPVKVSLLADYLSPGISMTGLSSLLTDQPLMLTAFIVSATTTIMAPIASEAMSIKASNLCPKPDGTTTHCAPVWILNIPCVRLLQAFFSLMFCLIMAYILLNLRRTSGVFSDPSSIASVASMLGNQDFVQEPLR</sequence>
<dbReference type="EMBL" id="JAPDRQ010000007">
    <property type="protein sequence ID" value="KAJ9663639.1"/>
    <property type="molecule type" value="Genomic_DNA"/>
</dbReference>
<evidence type="ECO:0000313" key="2">
    <source>
        <dbReference type="Proteomes" id="UP001172386"/>
    </source>
</evidence>
<proteinExistence type="predicted"/>
<evidence type="ECO:0000313" key="1">
    <source>
        <dbReference type="EMBL" id="KAJ9663639.1"/>
    </source>
</evidence>
<protein>
    <submittedName>
        <fullName evidence="1">Uncharacterized protein</fullName>
    </submittedName>
</protein>
<reference evidence="1" key="1">
    <citation type="submission" date="2022-10" db="EMBL/GenBank/DDBJ databases">
        <title>Culturing micro-colonial fungi from biological soil crusts in the Mojave desert and describing Neophaeococcomyces mojavensis, and introducing the new genera and species Taxawa tesnikishii.</title>
        <authorList>
            <person name="Kurbessoian T."/>
            <person name="Stajich J.E."/>
        </authorList>
    </citation>
    <scope>NUCLEOTIDE SEQUENCE</scope>
    <source>
        <strain evidence="1">JES_112</strain>
    </source>
</reference>
<organism evidence="1 2">
    <name type="scientific">Neophaeococcomyces mojaviensis</name>
    <dbReference type="NCBI Taxonomy" id="3383035"/>
    <lineage>
        <taxon>Eukaryota</taxon>
        <taxon>Fungi</taxon>
        <taxon>Dikarya</taxon>
        <taxon>Ascomycota</taxon>
        <taxon>Pezizomycotina</taxon>
        <taxon>Eurotiomycetes</taxon>
        <taxon>Chaetothyriomycetidae</taxon>
        <taxon>Chaetothyriales</taxon>
        <taxon>Chaetothyriales incertae sedis</taxon>
        <taxon>Neophaeococcomyces</taxon>
    </lineage>
</organism>
<gene>
    <name evidence="1" type="ORF">H2198_000651</name>
</gene>
<keyword evidence="2" id="KW-1185">Reference proteome</keyword>
<comment type="caution">
    <text evidence="1">The sequence shown here is derived from an EMBL/GenBank/DDBJ whole genome shotgun (WGS) entry which is preliminary data.</text>
</comment>
<accession>A0ACC3AJ04</accession>
<dbReference type="Proteomes" id="UP001172386">
    <property type="component" value="Unassembled WGS sequence"/>
</dbReference>
<name>A0ACC3AJ04_9EURO</name>